<keyword evidence="2" id="KW-1133">Transmembrane helix</keyword>
<keyword evidence="2" id="KW-0472">Membrane</keyword>
<organism evidence="3 4">
    <name type="scientific">Brumicola blandensis</name>
    <dbReference type="NCBI Taxonomy" id="3075611"/>
    <lineage>
        <taxon>Bacteria</taxon>
        <taxon>Pseudomonadati</taxon>
        <taxon>Pseudomonadota</taxon>
        <taxon>Gammaproteobacteria</taxon>
        <taxon>Alteromonadales</taxon>
        <taxon>Alteromonadaceae</taxon>
        <taxon>Brumicola</taxon>
    </lineage>
</organism>
<proteinExistence type="predicted"/>
<keyword evidence="2" id="KW-0812">Transmembrane</keyword>
<protein>
    <submittedName>
        <fullName evidence="3">Uncharacterized protein</fullName>
    </submittedName>
</protein>
<name>A0AAW8R104_9ALTE</name>
<evidence type="ECO:0000256" key="2">
    <source>
        <dbReference type="SAM" id="Phobius"/>
    </source>
</evidence>
<feature type="transmembrane region" description="Helical" evidence="2">
    <location>
        <begin position="80"/>
        <end position="98"/>
    </location>
</feature>
<keyword evidence="4" id="KW-1185">Reference proteome</keyword>
<feature type="region of interest" description="Disordered" evidence="1">
    <location>
        <begin position="195"/>
        <end position="247"/>
    </location>
</feature>
<gene>
    <name evidence="3" type="ORF">RM544_05315</name>
</gene>
<feature type="compositionally biased region" description="Basic and acidic residues" evidence="1">
    <location>
        <begin position="196"/>
        <end position="216"/>
    </location>
</feature>
<feature type="compositionally biased region" description="Low complexity" evidence="1">
    <location>
        <begin position="28"/>
        <end position="39"/>
    </location>
</feature>
<accession>A0AAW8R104</accession>
<evidence type="ECO:0000256" key="1">
    <source>
        <dbReference type="SAM" id="MobiDB-lite"/>
    </source>
</evidence>
<dbReference type="AlphaFoldDB" id="A0AAW8R104"/>
<evidence type="ECO:0000313" key="4">
    <source>
        <dbReference type="Proteomes" id="UP001249020"/>
    </source>
</evidence>
<sequence length="294" mass="32825">MSQTPPNDKPMNEDEAWVSKQYQKAMREQQVSESQSSPSVAIDDAILAKAKQANIMQGVTQQGGTKQTSTQKKPYSWLRWQYGGSVAASVLILVFIYIGQHENMPEQAVLSNPTSLSSLIDTQEELLAPSPMQTRNSESKPMELVANEMDSLSSGMEAPIELSLTAQAKAVFTKMQSIRQADEIAARSAMAMQARAKKENQRRLVEKEKVSLKDSAENQETSSKQDASEVPQKVANAESQTQANTKKPDSYIELQVTLFNILQKQKLTEEDWRLPEKYKTGLTEKQIAILLKEE</sequence>
<dbReference type="EMBL" id="JAVRIE010000002">
    <property type="protein sequence ID" value="MDT0581947.1"/>
    <property type="molecule type" value="Genomic_DNA"/>
</dbReference>
<evidence type="ECO:0000313" key="3">
    <source>
        <dbReference type="EMBL" id="MDT0581947.1"/>
    </source>
</evidence>
<comment type="caution">
    <text evidence="3">The sequence shown here is derived from an EMBL/GenBank/DDBJ whole genome shotgun (WGS) entry which is preliminary data.</text>
</comment>
<reference evidence="3 4" key="1">
    <citation type="submission" date="2023-09" db="EMBL/GenBank/DDBJ databases">
        <authorList>
            <person name="Rey-Velasco X."/>
        </authorList>
    </citation>
    <scope>NUCLEOTIDE SEQUENCE [LARGE SCALE GENOMIC DNA]</scope>
    <source>
        <strain evidence="3 4">W409</strain>
    </source>
</reference>
<dbReference type="Proteomes" id="UP001249020">
    <property type="component" value="Unassembled WGS sequence"/>
</dbReference>
<dbReference type="RefSeq" id="WP_311360742.1">
    <property type="nucleotide sequence ID" value="NZ_JAVRIE010000002.1"/>
</dbReference>
<feature type="region of interest" description="Disordered" evidence="1">
    <location>
        <begin position="1"/>
        <end position="39"/>
    </location>
</feature>